<dbReference type="SUPFAM" id="SSF103515">
    <property type="entry name" value="Autotransporter"/>
    <property type="match status" value="1"/>
</dbReference>
<protein>
    <recommendedName>
        <fullName evidence="1">Autotransporter domain-containing protein</fullName>
    </recommendedName>
</protein>
<dbReference type="Pfam" id="PF03797">
    <property type="entry name" value="Autotransporter"/>
    <property type="match status" value="1"/>
</dbReference>
<keyword evidence="3" id="KW-1185">Reference proteome</keyword>
<dbReference type="AlphaFoldDB" id="A0A9Q6LJG2"/>
<feature type="domain" description="Autotransporter" evidence="1">
    <location>
        <begin position="186"/>
        <end position="463"/>
    </location>
</feature>
<proteinExistence type="predicted"/>
<dbReference type="InterPro" id="IPR036709">
    <property type="entry name" value="Autotransporte_beta_dom_sf"/>
</dbReference>
<gene>
    <name evidence="2" type="ORF">Psal009_01874</name>
</gene>
<dbReference type="Proteomes" id="UP000422232">
    <property type="component" value="Chromosome"/>
</dbReference>
<evidence type="ECO:0000313" key="2">
    <source>
        <dbReference type="EMBL" id="QGO05972.1"/>
    </source>
</evidence>
<dbReference type="PROSITE" id="PS51208">
    <property type="entry name" value="AUTOTRANSPORTER"/>
    <property type="match status" value="1"/>
</dbReference>
<sequence>MQNTYRGSDAYDNTGGSEKYINYTINLVGAGHLIKSGTEYPILNGSSVSNHDDLEKANFNGNITYIDNNGNTVNQLPLIEFFSRPGSGVNNGSVVLVSKVKSTCDFIEGTARDGLENVCKGIDNLSDTYSSSDSNIAKRVLEKAPVLTSVPVNVNNVYINKVLAAKRSSDNKSLSTPFSGVSTGAKVDRGFSPWIDAYTAHETEDPADGYDGYTQSIKGVSFGIDYNTLDKFGLFFSYSENRFTTEMTNSTIKSNSYGITFFLEKSFKDLDYYSSFSYFFNDFNNERTDTSKSVNSFQSSFSNHSVLFNNRFLCGFYPENLNNYDLKLFFDVNYSQVMGYDYQEDYLNLGGQSVQVDTWHQLNFGIGLSIDKEIKTYSGIITPAASFKIQYSVLNDPSFMNVSSVDFPGSIQVQSVNSKKLEYDLGVALKYEYKDNVELILEYNSIWGNSRKEVVSMLAKYRF</sequence>
<dbReference type="Gene3D" id="2.40.128.130">
    <property type="entry name" value="Autotransporter beta-domain"/>
    <property type="match status" value="1"/>
</dbReference>
<reference evidence="2 3" key="1">
    <citation type="submission" date="2019-04" db="EMBL/GenBank/DDBJ databases">
        <title>Complete genome sequencing of Piscirickettsia salmonis strain Psal-009.</title>
        <authorList>
            <person name="Schober I."/>
            <person name="Bunk B."/>
            <person name="Sproer C."/>
            <person name="Carril G.P."/>
            <person name="Riedel T."/>
            <person name="Flores-Herrera P.A."/>
            <person name="Nourdin-Galindo G."/>
            <person name="Marshall S.H."/>
            <person name="Overmann J."/>
        </authorList>
    </citation>
    <scope>NUCLEOTIDE SEQUENCE [LARGE SCALE GENOMIC DNA]</scope>
    <source>
        <strain evidence="2 3">Psal-009</strain>
    </source>
</reference>
<name>A0A9Q6LJG2_PISSA</name>
<dbReference type="EMBL" id="CP038908">
    <property type="protein sequence ID" value="QGO05972.1"/>
    <property type="molecule type" value="Genomic_DNA"/>
</dbReference>
<dbReference type="SMART" id="SM00869">
    <property type="entry name" value="Autotransporter"/>
    <property type="match status" value="1"/>
</dbReference>
<organism evidence="2 3">
    <name type="scientific">Piscirickettsia salmonis</name>
    <dbReference type="NCBI Taxonomy" id="1238"/>
    <lineage>
        <taxon>Bacteria</taxon>
        <taxon>Pseudomonadati</taxon>
        <taxon>Pseudomonadota</taxon>
        <taxon>Gammaproteobacteria</taxon>
        <taxon>Thiotrichales</taxon>
        <taxon>Piscirickettsiaceae</taxon>
        <taxon>Piscirickettsia</taxon>
    </lineage>
</organism>
<evidence type="ECO:0000259" key="1">
    <source>
        <dbReference type="PROSITE" id="PS51208"/>
    </source>
</evidence>
<accession>A0A9Q6LJG2</accession>
<evidence type="ECO:0000313" key="3">
    <source>
        <dbReference type="Proteomes" id="UP000422232"/>
    </source>
</evidence>
<dbReference type="InterPro" id="IPR005546">
    <property type="entry name" value="Autotransporte_beta"/>
</dbReference>